<protein>
    <submittedName>
        <fullName evidence="1">Uncharacterized protein</fullName>
    </submittedName>
</protein>
<reference evidence="1" key="1">
    <citation type="submission" date="2014-11" db="EMBL/GenBank/DDBJ databases">
        <authorList>
            <person name="Amaro Gonzalez C."/>
        </authorList>
    </citation>
    <scope>NUCLEOTIDE SEQUENCE</scope>
</reference>
<proteinExistence type="predicted"/>
<dbReference type="AlphaFoldDB" id="A0A0E9RLN9"/>
<accession>A0A0E9RLN9</accession>
<sequence>MACKIARIWCRGTVAHTIRPRLTANALGLRGLPFLRKTKWPLCPSNGSSPILHNRAEIPISSLASADILAKSLNSSSALTSVFKLTSP</sequence>
<name>A0A0E9RLN9_ANGAN</name>
<organism evidence="1">
    <name type="scientific">Anguilla anguilla</name>
    <name type="common">European freshwater eel</name>
    <name type="synonym">Muraena anguilla</name>
    <dbReference type="NCBI Taxonomy" id="7936"/>
    <lineage>
        <taxon>Eukaryota</taxon>
        <taxon>Metazoa</taxon>
        <taxon>Chordata</taxon>
        <taxon>Craniata</taxon>
        <taxon>Vertebrata</taxon>
        <taxon>Euteleostomi</taxon>
        <taxon>Actinopterygii</taxon>
        <taxon>Neopterygii</taxon>
        <taxon>Teleostei</taxon>
        <taxon>Anguilliformes</taxon>
        <taxon>Anguillidae</taxon>
        <taxon>Anguilla</taxon>
    </lineage>
</organism>
<evidence type="ECO:0000313" key="1">
    <source>
        <dbReference type="EMBL" id="JAH29722.1"/>
    </source>
</evidence>
<reference evidence="1" key="2">
    <citation type="journal article" date="2015" name="Fish Shellfish Immunol.">
        <title>Early steps in the European eel (Anguilla anguilla)-Vibrio vulnificus interaction in the gills: Role of the RtxA13 toxin.</title>
        <authorList>
            <person name="Callol A."/>
            <person name="Pajuelo D."/>
            <person name="Ebbesson L."/>
            <person name="Teles M."/>
            <person name="MacKenzie S."/>
            <person name="Amaro C."/>
        </authorList>
    </citation>
    <scope>NUCLEOTIDE SEQUENCE</scope>
</reference>
<dbReference type="EMBL" id="GBXM01078855">
    <property type="protein sequence ID" value="JAH29722.1"/>
    <property type="molecule type" value="Transcribed_RNA"/>
</dbReference>